<keyword evidence="1" id="KW-1133">Transmembrane helix</keyword>
<dbReference type="Pfam" id="PF20152">
    <property type="entry name" value="DUF6534"/>
    <property type="match status" value="1"/>
</dbReference>
<proteinExistence type="predicted"/>
<dbReference type="Proteomes" id="UP001329825">
    <property type="component" value="Chromosome 1"/>
</dbReference>
<feature type="transmembrane region" description="Helical" evidence="1">
    <location>
        <begin position="224"/>
        <end position="247"/>
    </location>
</feature>
<evidence type="ECO:0000313" key="4">
    <source>
        <dbReference type="Proteomes" id="UP001329825"/>
    </source>
</evidence>
<feature type="transmembrane region" description="Helical" evidence="1">
    <location>
        <begin position="178"/>
        <end position="204"/>
    </location>
</feature>
<dbReference type="EMBL" id="CP141881">
    <property type="protein sequence ID" value="WRT63110.1"/>
    <property type="molecule type" value="Genomic_DNA"/>
</dbReference>
<accession>A0ABZ1CPH8</accession>
<reference evidence="3 4" key="1">
    <citation type="submission" date="2024-01" db="EMBL/GenBank/DDBJ databases">
        <title>Comparative genomics of Cryptococcus and Kwoniella reveals pathogenesis evolution and contrasting modes of karyotype evolution via chromosome fusion or intercentromeric recombination.</title>
        <authorList>
            <person name="Coelho M.A."/>
            <person name="David-Palma M."/>
            <person name="Shea T."/>
            <person name="Bowers K."/>
            <person name="McGinley-Smith S."/>
            <person name="Mohammad A.W."/>
            <person name="Gnirke A."/>
            <person name="Yurkov A.M."/>
            <person name="Nowrousian M."/>
            <person name="Sun S."/>
            <person name="Cuomo C.A."/>
            <person name="Heitman J."/>
        </authorList>
    </citation>
    <scope>NUCLEOTIDE SEQUENCE [LARGE SCALE GENOMIC DNA]</scope>
    <source>
        <strain evidence="3">CBS 11374</strain>
    </source>
</reference>
<evidence type="ECO:0000313" key="3">
    <source>
        <dbReference type="EMBL" id="WRT63110.1"/>
    </source>
</evidence>
<feature type="transmembrane region" description="Helical" evidence="1">
    <location>
        <begin position="69"/>
        <end position="93"/>
    </location>
</feature>
<feature type="transmembrane region" description="Helical" evidence="1">
    <location>
        <begin position="34"/>
        <end position="57"/>
    </location>
</feature>
<feature type="domain" description="DUF6534" evidence="2">
    <location>
        <begin position="189"/>
        <end position="276"/>
    </location>
</feature>
<feature type="transmembrane region" description="Helical" evidence="1">
    <location>
        <begin position="253"/>
        <end position="272"/>
    </location>
</feature>
<feature type="transmembrane region" description="Helical" evidence="1">
    <location>
        <begin position="105"/>
        <end position="127"/>
    </location>
</feature>
<name>A0ABZ1CPH8_9TREE</name>
<dbReference type="GeneID" id="87952144"/>
<gene>
    <name evidence="3" type="ORF">IL334_000013</name>
</gene>
<evidence type="ECO:0000259" key="2">
    <source>
        <dbReference type="Pfam" id="PF20152"/>
    </source>
</evidence>
<dbReference type="RefSeq" id="XP_062787850.1">
    <property type="nucleotide sequence ID" value="XM_062931799.1"/>
</dbReference>
<feature type="transmembrane region" description="Helical" evidence="1">
    <location>
        <begin position="139"/>
        <end position="166"/>
    </location>
</feature>
<keyword evidence="1" id="KW-0812">Transmembrane</keyword>
<evidence type="ECO:0000256" key="1">
    <source>
        <dbReference type="SAM" id="Phobius"/>
    </source>
</evidence>
<keyword evidence="1" id="KW-0472">Membrane</keyword>
<organism evidence="3 4">
    <name type="scientific">Kwoniella shivajii</name>
    <dbReference type="NCBI Taxonomy" id="564305"/>
    <lineage>
        <taxon>Eukaryota</taxon>
        <taxon>Fungi</taxon>
        <taxon>Dikarya</taxon>
        <taxon>Basidiomycota</taxon>
        <taxon>Agaricomycotina</taxon>
        <taxon>Tremellomycetes</taxon>
        <taxon>Tremellales</taxon>
        <taxon>Cryptococcaceae</taxon>
        <taxon>Kwoniella</taxon>
    </lineage>
</organism>
<dbReference type="PANTHER" id="PTHR40465:SF1">
    <property type="entry name" value="DUF6534 DOMAIN-CONTAINING PROTEIN"/>
    <property type="match status" value="1"/>
</dbReference>
<dbReference type="InterPro" id="IPR045339">
    <property type="entry name" value="DUF6534"/>
</dbReference>
<protein>
    <recommendedName>
        <fullName evidence="2">DUF6534 domain-containing protein</fullName>
    </recommendedName>
</protein>
<keyword evidence="4" id="KW-1185">Reference proteome</keyword>
<sequence>MKADSPMSSLDVILEAKAIGQFKSHQSLAFGPYLIGYAADGFAFGLLVLQVLQWFTLSYASDRKAIKILVWWTLLVCTVYTILTARWMLNLFAYGFDVYRNFYNFSWVSTFFLLAVFVQAPISAFFAHRAWVLIGKKKWFPCLIGVLLTFSVTTCLSLKIMAPAIATDELFTRDPTTVILLVLWLSATVITDITVTGTICWCLVSSRMGIKGFERTDKLIRKVIILTIEAQLAPTLFSVAFMLLFVAVPKWNFSTLFMCTPKVYAIALLGVLNSRHFLQRDLAPQPIFHIDRPIFPRLMSYRSDKKAKPQHNSVLQNMACNGTQTEIHVQTETFQEAYQLEPLPVKRSINRDPIYNTVHADGFSLAESPDEELEDIVLGGTTIHTTTMLNRTVQTTRKRSVSYPELLS</sequence>
<dbReference type="PANTHER" id="PTHR40465">
    <property type="entry name" value="CHROMOSOME 1, WHOLE GENOME SHOTGUN SEQUENCE"/>
    <property type="match status" value="1"/>
</dbReference>